<dbReference type="Pfam" id="PF13614">
    <property type="entry name" value="AAA_31"/>
    <property type="match status" value="1"/>
</dbReference>
<comment type="caution">
    <text evidence="2">The sequence shown here is derived from an EMBL/GenBank/DDBJ whole genome shotgun (WGS) entry which is preliminary data.</text>
</comment>
<organism evidence="2 3">
    <name type="scientific">Microseira wollei NIES-4236</name>
    <dbReference type="NCBI Taxonomy" id="2530354"/>
    <lineage>
        <taxon>Bacteria</taxon>
        <taxon>Bacillati</taxon>
        <taxon>Cyanobacteriota</taxon>
        <taxon>Cyanophyceae</taxon>
        <taxon>Oscillatoriophycideae</taxon>
        <taxon>Aerosakkonematales</taxon>
        <taxon>Aerosakkonemataceae</taxon>
        <taxon>Microseira</taxon>
    </lineage>
</organism>
<gene>
    <name evidence="2" type="ORF">MiSe_72590</name>
</gene>
<proteinExistence type="predicted"/>
<dbReference type="InterPro" id="IPR050678">
    <property type="entry name" value="DNA_Partitioning_ATPase"/>
</dbReference>
<evidence type="ECO:0000259" key="1">
    <source>
        <dbReference type="Pfam" id="PF13614"/>
    </source>
</evidence>
<dbReference type="InterPro" id="IPR027417">
    <property type="entry name" value="P-loop_NTPase"/>
</dbReference>
<dbReference type="AlphaFoldDB" id="A0AAV3XPM3"/>
<dbReference type="InterPro" id="IPR025669">
    <property type="entry name" value="AAA_dom"/>
</dbReference>
<dbReference type="EMBL" id="BLAY01000164">
    <property type="protein sequence ID" value="GET42442.1"/>
    <property type="molecule type" value="Genomic_DNA"/>
</dbReference>
<dbReference type="CDD" id="cd02042">
    <property type="entry name" value="ParAB_family"/>
    <property type="match status" value="1"/>
</dbReference>
<dbReference type="SUPFAM" id="SSF52540">
    <property type="entry name" value="P-loop containing nucleoside triphosphate hydrolases"/>
    <property type="match status" value="1"/>
</dbReference>
<dbReference type="Proteomes" id="UP001050975">
    <property type="component" value="Unassembled WGS sequence"/>
</dbReference>
<sequence>MLPINWSDILDKILPDESVEQVICTQFAEPLLEALGFSAQERRPQFKTGNGADKVDFAARHNTNDNDIFFNSQINPDILVEVKARSTGGAKINLSEGTPQYLQTKKQLEKYLLSPKCNTAQWGIITNSVHIQLFRRHGKVVFPATRCELINKGNIADIVANIKHLINKPTRALTVCVYNNKGGVGKTTTVINLAASLKKQHKKVLLVDFDLQIDLTTSLKLEVGNTSLLDCLADTKLDVRNTVVPFSPADKQGNRLHMFDVIPSDPRMQDWTDRNEDAKIQKGVRRLRDLLKAFVYDYDYILIDCPTQWLFFSQSGVAASDVVLIPTKHNGATSLHNAARVIKELIPEIQKERKDGGPIALPIFFNGEKMTDAQHKITNNEIKQIITKAQQSGFNLLPYYWPKATKGNVDTTIFSIPNHATVANAAFSHVPAVFLNKTVAENYLGLAKEYFLHG</sequence>
<dbReference type="RefSeq" id="WP_307731613.1">
    <property type="nucleotide sequence ID" value="NZ_BLAY01000164.1"/>
</dbReference>
<keyword evidence="3" id="KW-1185">Reference proteome</keyword>
<protein>
    <submittedName>
        <fullName evidence="2">CobQ/CobB/MinD/ParA nucleotide binding domain protein</fullName>
    </submittedName>
</protein>
<dbReference type="PANTHER" id="PTHR13696">
    <property type="entry name" value="P-LOOP CONTAINING NUCLEOSIDE TRIPHOSPHATE HYDROLASE"/>
    <property type="match status" value="1"/>
</dbReference>
<dbReference type="Gene3D" id="3.40.50.300">
    <property type="entry name" value="P-loop containing nucleotide triphosphate hydrolases"/>
    <property type="match status" value="1"/>
</dbReference>
<accession>A0AAV3XPM3</accession>
<feature type="domain" description="AAA" evidence="1">
    <location>
        <begin position="174"/>
        <end position="350"/>
    </location>
</feature>
<name>A0AAV3XPM3_9CYAN</name>
<evidence type="ECO:0000313" key="3">
    <source>
        <dbReference type="Proteomes" id="UP001050975"/>
    </source>
</evidence>
<dbReference type="PANTHER" id="PTHR13696:SF52">
    <property type="entry name" value="PARA FAMILY PROTEIN CT_582"/>
    <property type="match status" value="1"/>
</dbReference>
<reference evidence="2" key="1">
    <citation type="submission" date="2019-10" db="EMBL/GenBank/DDBJ databases">
        <title>Draft genome sequece of Microseira wollei NIES-4236.</title>
        <authorList>
            <person name="Yamaguchi H."/>
            <person name="Suzuki S."/>
            <person name="Kawachi M."/>
        </authorList>
    </citation>
    <scope>NUCLEOTIDE SEQUENCE</scope>
    <source>
        <strain evidence="2">NIES-4236</strain>
    </source>
</reference>
<evidence type="ECO:0000313" key="2">
    <source>
        <dbReference type="EMBL" id="GET42442.1"/>
    </source>
</evidence>